<dbReference type="PANTHER" id="PTHR30579">
    <property type="entry name" value="TRANSCRIPTIONAL REGULATOR"/>
    <property type="match status" value="1"/>
</dbReference>
<protein>
    <submittedName>
        <fullName evidence="6">LysR family transcriptional regulator</fullName>
    </submittedName>
</protein>
<gene>
    <name evidence="6" type="ORF">JF539_01595</name>
</gene>
<evidence type="ECO:0000313" key="7">
    <source>
        <dbReference type="Proteomes" id="UP000664096"/>
    </source>
</evidence>
<name>A0A939EBT5_9HYPH</name>
<dbReference type="PRINTS" id="PR00039">
    <property type="entry name" value="HTHLYSR"/>
</dbReference>
<dbReference type="Pfam" id="PF00126">
    <property type="entry name" value="HTH_1"/>
    <property type="match status" value="1"/>
</dbReference>
<dbReference type="AlphaFoldDB" id="A0A939EBT5"/>
<evidence type="ECO:0000313" key="6">
    <source>
        <dbReference type="EMBL" id="MBN9669010.1"/>
    </source>
</evidence>
<dbReference type="EMBL" id="JAEKJZ010000001">
    <property type="protein sequence ID" value="MBN9669010.1"/>
    <property type="molecule type" value="Genomic_DNA"/>
</dbReference>
<dbReference type="GO" id="GO:0003677">
    <property type="term" value="F:DNA binding"/>
    <property type="evidence" value="ECO:0007669"/>
    <property type="project" value="UniProtKB-KW"/>
</dbReference>
<evidence type="ECO:0000259" key="5">
    <source>
        <dbReference type="PROSITE" id="PS50931"/>
    </source>
</evidence>
<dbReference type="SUPFAM" id="SSF46785">
    <property type="entry name" value="Winged helix' DNA-binding domain"/>
    <property type="match status" value="1"/>
</dbReference>
<dbReference type="SUPFAM" id="SSF53850">
    <property type="entry name" value="Periplasmic binding protein-like II"/>
    <property type="match status" value="1"/>
</dbReference>
<comment type="similarity">
    <text evidence="1">Belongs to the LysR transcriptional regulatory family.</text>
</comment>
<proteinExistence type="inferred from homology"/>
<keyword evidence="2" id="KW-0805">Transcription regulation</keyword>
<dbReference type="InterPro" id="IPR036388">
    <property type="entry name" value="WH-like_DNA-bd_sf"/>
</dbReference>
<dbReference type="InterPro" id="IPR000847">
    <property type="entry name" value="LysR_HTH_N"/>
</dbReference>
<dbReference type="Proteomes" id="UP000664096">
    <property type="component" value="Unassembled WGS sequence"/>
</dbReference>
<organism evidence="6 7">
    <name type="scientific">Roseibium aggregatum</name>
    <dbReference type="NCBI Taxonomy" id="187304"/>
    <lineage>
        <taxon>Bacteria</taxon>
        <taxon>Pseudomonadati</taxon>
        <taxon>Pseudomonadota</taxon>
        <taxon>Alphaproteobacteria</taxon>
        <taxon>Hyphomicrobiales</taxon>
        <taxon>Stappiaceae</taxon>
        <taxon>Roseibium</taxon>
    </lineage>
</organism>
<dbReference type="Gene3D" id="3.40.190.10">
    <property type="entry name" value="Periplasmic binding protein-like II"/>
    <property type="match status" value="2"/>
</dbReference>
<evidence type="ECO:0000256" key="4">
    <source>
        <dbReference type="ARBA" id="ARBA00023163"/>
    </source>
</evidence>
<dbReference type="InterPro" id="IPR005119">
    <property type="entry name" value="LysR_subst-bd"/>
</dbReference>
<dbReference type="GO" id="GO:0003700">
    <property type="term" value="F:DNA-binding transcription factor activity"/>
    <property type="evidence" value="ECO:0007669"/>
    <property type="project" value="InterPro"/>
</dbReference>
<evidence type="ECO:0000256" key="1">
    <source>
        <dbReference type="ARBA" id="ARBA00009437"/>
    </source>
</evidence>
<evidence type="ECO:0000256" key="2">
    <source>
        <dbReference type="ARBA" id="ARBA00023015"/>
    </source>
</evidence>
<dbReference type="RefSeq" id="WP_207138518.1">
    <property type="nucleotide sequence ID" value="NZ_JAEKJZ010000001.1"/>
</dbReference>
<accession>A0A939EBT5</accession>
<dbReference type="Gene3D" id="1.10.10.10">
    <property type="entry name" value="Winged helix-like DNA-binding domain superfamily/Winged helix DNA-binding domain"/>
    <property type="match status" value="1"/>
</dbReference>
<reference evidence="6" key="1">
    <citation type="submission" date="2020-12" db="EMBL/GenBank/DDBJ databases">
        <title>Oil enriched cultivation method for isolating marine PHA-producing bacteria.</title>
        <authorList>
            <person name="Zheng W."/>
            <person name="Yu S."/>
            <person name="Huang Y."/>
        </authorList>
    </citation>
    <scope>NUCLEOTIDE SEQUENCE</scope>
    <source>
        <strain evidence="6">SY-2-12</strain>
    </source>
</reference>
<dbReference type="Pfam" id="PF03466">
    <property type="entry name" value="LysR_substrate"/>
    <property type="match status" value="1"/>
</dbReference>
<dbReference type="PANTHER" id="PTHR30579:SF7">
    <property type="entry name" value="HTH-TYPE TRANSCRIPTIONAL REGULATOR LRHA-RELATED"/>
    <property type="match status" value="1"/>
</dbReference>
<dbReference type="FunFam" id="1.10.10.10:FF:000001">
    <property type="entry name" value="LysR family transcriptional regulator"/>
    <property type="match status" value="1"/>
</dbReference>
<dbReference type="PROSITE" id="PS50931">
    <property type="entry name" value="HTH_LYSR"/>
    <property type="match status" value="1"/>
</dbReference>
<feature type="domain" description="HTH lysR-type" evidence="5">
    <location>
        <begin position="5"/>
        <end position="62"/>
    </location>
</feature>
<dbReference type="InterPro" id="IPR036390">
    <property type="entry name" value="WH_DNA-bd_sf"/>
</dbReference>
<comment type="caution">
    <text evidence="6">The sequence shown here is derived from an EMBL/GenBank/DDBJ whole genome shotgun (WGS) entry which is preliminary data.</text>
</comment>
<dbReference type="InterPro" id="IPR050176">
    <property type="entry name" value="LTTR"/>
</dbReference>
<evidence type="ECO:0000256" key="3">
    <source>
        <dbReference type="ARBA" id="ARBA00023125"/>
    </source>
</evidence>
<sequence>MNHALDIDQLRTFLAIAELGSFTKAGEAVHKTQSAVSMQMRRLEERVGQPIFIKDGRQSRLTEDGQRLVEYARRMILLNDETLSAFNGRKEVGHVKLGVPDDYADRLLPQVLAAFNRLNPSIEVQVECSSSAKLTEAIRDKALDVAITTSGDSVDLRGEIIRREPLYWVTSSQHSAHTEDVVRLALGPSTCSWRRLSMEALDRAGRQYRVSYTSSSAAALVGAVQAGLAVTVFPESAIRDGMRILDEKDGFPALPYCDIALLRADTAREAMHDTLCNHLIAAIGNVGPGAPSQLAAE</sequence>
<keyword evidence="4" id="KW-0804">Transcription</keyword>
<keyword evidence="3" id="KW-0238">DNA-binding</keyword>